<protein>
    <submittedName>
        <fullName evidence="1">Uncharacterized protein</fullName>
    </submittedName>
</protein>
<dbReference type="Proteomes" id="UP000092528">
    <property type="component" value="Chromosome 1"/>
</dbReference>
<dbReference type="KEGG" id="vsc:VSVS12_02864"/>
<evidence type="ECO:0000313" key="2">
    <source>
        <dbReference type="Proteomes" id="UP000092528"/>
    </source>
</evidence>
<proteinExistence type="predicted"/>
<dbReference type="EMBL" id="CP016414">
    <property type="protein sequence ID" value="ANU35288.1"/>
    <property type="molecule type" value="Genomic_DNA"/>
</dbReference>
<name>A0A1B1NSE8_9VIBR</name>
<dbReference type="STRING" id="45658.VSVS12_02864"/>
<dbReference type="AlphaFoldDB" id="A0A1B1NSE8"/>
<dbReference type="PROSITE" id="PS51257">
    <property type="entry name" value="PROKAR_LIPOPROTEIN"/>
    <property type="match status" value="1"/>
</dbReference>
<dbReference type="GeneID" id="96871841"/>
<evidence type="ECO:0000313" key="1">
    <source>
        <dbReference type="EMBL" id="ANU35288.1"/>
    </source>
</evidence>
<organism evidence="1 2">
    <name type="scientific">Vibrio scophthalmi</name>
    <dbReference type="NCBI Taxonomy" id="45658"/>
    <lineage>
        <taxon>Bacteria</taxon>
        <taxon>Pseudomonadati</taxon>
        <taxon>Pseudomonadota</taxon>
        <taxon>Gammaproteobacteria</taxon>
        <taxon>Vibrionales</taxon>
        <taxon>Vibrionaceae</taxon>
        <taxon>Vibrio</taxon>
    </lineage>
</organism>
<keyword evidence="2" id="KW-1185">Reference proteome</keyword>
<dbReference type="InterPro" id="IPR021242">
    <property type="entry name" value="DUF2799"/>
</dbReference>
<accession>A0A1B1NSE8</accession>
<dbReference type="Pfam" id="PF10973">
    <property type="entry name" value="DUF2799"/>
    <property type="match status" value="1"/>
</dbReference>
<gene>
    <name evidence="1" type="ORF">VSVS05_00133</name>
</gene>
<dbReference type="RefSeq" id="WP_083163304.1">
    <property type="nucleotide sequence ID" value="NZ_CP016307.1"/>
</dbReference>
<dbReference type="PATRIC" id="fig|45658.6.peg.2818"/>
<sequence length="120" mass="13594">MKWKVMLMPSILISSVLMGCAAQPITIPNTTEAWQDYGRQQAIKGHLSQSEQKLAELDQSGVFTDELYNAYQAGYAAGKEKYCSQSAYMLGRIGQPYLGICDDVDPFFRDDYRNGRHESW</sequence>
<reference evidence="1 2" key="1">
    <citation type="submission" date="2016-07" db="EMBL/GenBank/DDBJ databases">
        <title>Genome sequencing of Vibrio scophthalmi strain VS-05, an isolated from Paralichthys olivaceus.</title>
        <authorList>
            <person name="Han H.-J."/>
        </authorList>
    </citation>
    <scope>NUCLEOTIDE SEQUENCE [LARGE SCALE GENOMIC DNA]</scope>
    <source>
        <strain evidence="1 2">VS-05</strain>
    </source>
</reference>